<keyword evidence="3" id="KW-1185">Reference proteome</keyword>
<dbReference type="PROSITE" id="PS51910">
    <property type="entry name" value="GH18_2"/>
    <property type="match status" value="1"/>
</dbReference>
<sequence length="337" mass="38772">MLCHATSAQTFQGERLFYLVNSLESKQSFFQHADKISVVCPDVYQIDSLGVIYGEMDMRILNIARQKHIRVIPLFASFDQHAIHELLNRPESRLEAIRMMLQYAEQFGFAGWQFDLENVSLADREGYTSFYKQAADSLHAHGLLISCAIVKAEQSTPMNAHPSYERYMYENWSGAFDLQAIAEVSDFVSIMTYDQHTALTPPGPVAGYPWMERIIRYVLSLGIPAEKFSLGVPLYSDYWYPVGDPVHGARSTRDEISYAAVQDLVQRFQLHPQWLDDQKESMAYWENGGVFDWLFIEDARAFEARWELAKKYRLRGISAWVLGAEDPAIWKFLPVIK</sequence>
<dbReference type="Proteomes" id="UP000230000">
    <property type="component" value="Unassembled WGS sequence"/>
</dbReference>
<dbReference type="Gene3D" id="3.20.20.80">
    <property type="entry name" value="Glycosidases"/>
    <property type="match status" value="1"/>
</dbReference>
<dbReference type="GO" id="GO:0005975">
    <property type="term" value="P:carbohydrate metabolic process"/>
    <property type="evidence" value="ECO:0007669"/>
    <property type="project" value="InterPro"/>
</dbReference>
<dbReference type="PANTHER" id="PTHR46066:SF2">
    <property type="entry name" value="CHITINASE DOMAIN-CONTAINING PROTEIN 1"/>
    <property type="match status" value="1"/>
</dbReference>
<dbReference type="SMART" id="SM00636">
    <property type="entry name" value="Glyco_18"/>
    <property type="match status" value="1"/>
</dbReference>
<dbReference type="Pfam" id="PF00704">
    <property type="entry name" value="Glyco_hydro_18"/>
    <property type="match status" value="1"/>
</dbReference>
<dbReference type="InterPro" id="IPR017853">
    <property type="entry name" value="GH"/>
</dbReference>
<dbReference type="SUPFAM" id="SSF51445">
    <property type="entry name" value="(Trans)glycosidases"/>
    <property type="match status" value="1"/>
</dbReference>
<dbReference type="EMBL" id="PGFG01000001">
    <property type="protein sequence ID" value="PJJ74478.1"/>
    <property type="molecule type" value="Genomic_DNA"/>
</dbReference>
<dbReference type="Gene3D" id="3.10.50.10">
    <property type="match status" value="1"/>
</dbReference>
<gene>
    <name evidence="2" type="ORF">BXY57_0036</name>
</gene>
<dbReference type="AlphaFoldDB" id="A0A2M9CRM3"/>
<evidence type="ECO:0000259" key="1">
    <source>
        <dbReference type="PROSITE" id="PS51910"/>
    </source>
</evidence>
<proteinExistence type="predicted"/>
<dbReference type="GO" id="GO:0008061">
    <property type="term" value="F:chitin binding"/>
    <property type="evidence" value="ECO:0007669"/>
    <property type="project" value="InterPro"/>
</dbReference>
<evidence type="ECO:0000313" key="3">
    <source>
        <dbReference type="Proteomes" id="UP000230000"/>
    </source>
</evidence>
<feature type="domain" description="GH18" evidence="1">
    <location>
        <begin position="1"/>
        <end position="337"/>
    </location>
</feature>
<comment type="caution">
    <text evidence="2">The sequence shown here is derived from an EMBL/GenBank/DDBJ whole genome shotgun (WGS) entry which is preliminary data.</text>
</comment>
<dbReference type="PANTHER" id="PTHR46066">
    <property type="entry name" value="CHITINASE DOMAIN-CONTAINING PROTEIN 1 FAMILY MEMBER"/>
    <property type="match status" value="1"/>
</dbReference>
<name>A0A2M9CRM3_9BACT</name>
<dbReference type="InterPro" id="IPR029070">
    <property type="entry name" value="Chitinase_insertion_sf"/>
</dbReference>
<reference evidence="2 3" key="1">
    <citation type="submission" date="2017-11" db="EMBL/GenBank/DDBJ databases">
        <title>Genomic Encyclopedia of Archaeal and Bacterial Type Strains, Phase II (KMG-II): From Individual Species to Whole Genera.</title>
        <authorList>
            <person name="Goeker M."/>
        </authorList>
    </citation>
    <scope>NUCLEOTIDE SEQUENCE [LARGE SCALE GENOMIC DNA]</scope>
    <source>
        <strain evidence="2 3">DSM 27268</strain>
    </source>
</reference>
<dbReference type="InterPro" id="IPR011583">
    <property type="entry name" value="Chitinase_II/V-like_cat"/>
</dbReference>
<dbReference type="InterPro" id="IPR001223">
    <property type="entry name" value="Glyco_hydro18_cat"/>
</dbReference>
<evidence type="ECO:0000313" key="2">
    <source>
        <dbReference type="EMBL" id="PJJ74478.1"/>
    </source>
</evidence>
<protein>
    <submittedName>
        <fullName evidence="2">Spore germination protein YaaH</fullName>
    </submittedName>
</protein>
<organism evidence="2 3">
    <name type="scientific">Thermoflavifilum aggregans</name>
    <dbReference type="NCBI Taxonomy" id="454188"/>
    <lineage>
        <taxon>Bacteria</taxon>
        <taxon>Pseudomonadati</taxon>
        <taxon>Bacteroidota</taxon>
        <taxon>Chitinophagia</taxon>
        <taxon>Chitinophagales</taxon>
        <taxon>Chitinophagaceae</taxon>
        <taxon>Thermoflavifilum</taxon>
    </lineage>
</organism>
<accession>A0A2M9CRM3</accession>